<reference evidence="2 3" key="1">
    <citation type="submission" date="2018-02" db="EMBL/GenBank/DDBJ databases">
        <title>The genomes of Aspergillus section Nigri reveals drivers in fungal speciation.</title>
        <authorList>
            <consortium name="DOE Joint Genome Institute"/>
            <person name="Vesth T.C."/>
            <person name="Nybo J."/>
            <person name="Theobald S."/>
            <person name="Brandl J."/>
            <person name="Frisvad J.C."/>
            <person name="Nielsen K.F."/>
            <person name="Lyhne E.K."/>
            <person name="Kogle M.E."/>
            <person name="Kuo A."/>
            <person name="Riley R."/>
            <person name="Clum A."/>
            <person name="Nolan M."/>
            <person name="Lipzen A."/>
            <person name="Salamov A."/>
            <person name="Henrissat B."/>
            <person name="Wiebenga A."/>
            <person name="De vries R.P."/>
            <person name="Grigoriev I.V."/>
            <person name="Mortensen U.H."/>
            <person name="Andersen M.R."/>
            <person name="Baker S.E."/>
        </authorList>
    </citation>
    <scope>NUCLEOTIDE SEQUENCE [LARGE SCALE GENOMIC DNA]</scope>
    <source>
        <strain evidence="2 3">CBS 115571</strain>
    </source>
</reference>
<gene>
    <name evidence="2" type="ORF">BO99DRAFT_247807</name>
</gene>
<name>A0A2V5GW96_ASPV1</name>
<feature type="region of interest" description="Disordered" evidence="1">
    <location>
        <begin position="78"/>
        <end position="122"/>
    </location>
</feature>
<evidence type="ECO:0000256" key="1">
    <source>
        <dbReference type="SAM" id="MobiDB-lite"/>
    </source>
</evidence>
<dbReference type="Proteomes" id="UP000249829">
    <property type="component" value="Unassembled WGS sequence"/>
</dbReference>
<accession>A0A2V5GW96</accession>
<dbReference type="EMBL" id="KZ825183">
    <property type="protein sequence ID" value="PYI15585.1"/>
    <property type="molecule type" value="Genomic_DNA"/>
</dbReference>
<dbReference type="AlphaFoldDB" id="A0A2V5GW96"/>
<proteinExistence type="predicted"/>
<protein>
    <submittedName>
        <fullName evidence="2">Uncharacterized protein</fullName>
    </submittedName>
</protein>
<sequence>MGLHPHPVTPSCCSERGRRRYRCVALHFPAPRSPLLPRAPLGRTGRIPVRVEEQHREGAPGLQGSGHRLRLRVQWPRLRQKGPTAPGTAGSRPGIRASLGPLRSAAGRSSGGRLQQRRHPPPGFPLPLLAAHSAPERRRLHRGPLQCCRSARLPDQRPEPPHRCGLRLLRNLLVRRRQADHAD</sequence>
<evidence type="ECO:0000313" key="3">
    <source>
        <dbReference type="Proteomes" id="UP000249829"/>
    </source>
</evidence>
<evidence type="ECO:0000313" key="2">
    <source>
        <dbReference type="EMBL" id="PYI15585.1"/>
    </source>
</evidence>
<keyword evidence="3" id="KW-1185">Reference proteome</keyword>
<organism evidence="2 3">
    <name type="scientific">Aspergillus violaceofuscus (strain CBS 115571)</name>
    <dbReference type="NCBI Taxonomy" id="1450538"/>
    <lineage>
        <taxon>Eukaryota</taxon>
        <taxon>Fungi</taxon>
        <taxon>Dikarya</taxon>
        <taxon>Ascomycota</taxon>
        <taxon>Pezizomycotina</taxon>
        <taxon>Eurotiomycetes</taxon>
        <taxon>Eurotiomycetidae</taxon>
        <taxon>Eurotiales</taxon>
        <taxon>Aspergillaceae</taxon>
        <taxon>Aspergillus</taxon>
    </lineage>
</organism>